<evidence type="ECO:0008006" key="9">
    <source>
        <dbReference type="Google" id="ProtNLM"/>
    </source>
</evidence>
<name>A0A1Y0IMC6_9BACL</name>
<organism evidence="7 8">
    <name type="scientific">Tumebacillus avium</name>
    <dbReference type="NCBI Taxonomy" id="1903704"/>
    <lineage>
        <taxon>Bacteria</taxon>
        <taxon>Bacillati</taxon>
        <taxon>Bacillota</taxon>
        <taxon>Bacilli</taxon>
        <taxon>Bacillales</taxon>
        <taxon>Alicyclobacillaceae</taxon>
        <taxon>Tumebacillus</taxon>
    </lineage>
</organism>
<keyword evidence="4 6" id="KW-1133">Transmembrane helix</keyword>
<feature type="transmembrane region" description="Helical" evidence="6">
    <location>
        <begin position="329"/>
        <end position="347"/>
    </location>
</feature>
<evidence type="ECO:0000313" key="7">
    <source>
        <dbReference type="EMBL" id="ARU61199.1"/>
    </source>
</evidence>
<dbReference type="PANTHER" id="PTHR30250:SF11">
    <property type="entry name" value="O-ANTIGEN TRANSPORTER-RELATED"/>
    <property type="match status" value="1"/>
</dbReference>
<dbReference type="PANTHER" id="PTHR30250">
    <property type="entry name" value="PST FAMILY PREDICTED COLANIC ACID TRANSPORTER"/>
    <property type="match status" value="1"/>
</dbReference>
<evidence type="ECO:0000256" key="1">
    <source>
        <dbReference type="ARBA" id="ARBA00004651"/>
    </source>
</evidence>
<feature type="transmembrane region" description="Helical" evidence="6">
    <location>
        <begin position="287"/>
        <end position="309"/>
    </location>
</feature>
<feature type="transmembrane region" description="Helical" evidence="6">
    <location>
        <begin position="107"/>
        <end position="129"/>
    </location>
</feature>
<evidence type="ECO:0000256" key="4">
    <source>
        <dbReference type="ARBA" id="ARBA00022989"/>
    </source>
</evidence>
<dbReference type="RefSeq" id="WP_087456580.1">
    <property type="nucleotide sequence ID" value="NZ_CP021434.1"/>
</dbReference>
<feature type="transmembrane region" description="Helical" evidence="6">
    <location>
        <begin position="39"/>
        <end position="58"/>
    </location>
</feature>
<keyword evidence="8" id="KW-1185">Reference proteome</keyword>
<accession>A0A1Y0IMC6</accession>
<dbReference type="GO" id="GO:0005886">
    <property type="term" value="C:plasma membrane"/>
    <property type="evidence" value="ECO:0007669"/>
    <property type="project" value="UniProtKB-SubCell"/>
</dbReference>
<dbReference type="EMBL" id="CP021434">
    <property type="protein sequence ID" value="ARU61199.1"/>
    <property type="molecule type" value="Genomic_DNA"/>
</dbReference>
<proteinExistence type="predicted"/>
<keyword evidence="2" id="KW-1003">Cell membrane</keyword>
<dbReference type="Pfam" id="PF01943">
    <property type="entry name" value="Polysacc_synt"/>
    <property type="match status" value="1"/>
</dbReference>
<evidence type="ECO:0000256" key="3">
    <source>
        <dbReference type="ARBA" id="ARBA00022692"/>
    </source>
</evidence>
<feature type="transmembrane region" description="Helical" evidence="6">
    <location>
        <begin position="78"/>
        <end position="101"/>
    </location>
</feature>
<feature type="transmembrane region" description="Helical" evidence="6">
    <location>
        <begin position="383"/>
        <end position="407"/>
    </location>
</feature>
<keyword evidence="5 6" id="KW-0472">Membrane</keyword>
<feature type="transmembrane region" description="Helical" evidence="6">
    <location>
        <begin position="150"/>
        <end position="176"/>
    </location>
</feature>
<gene>
    <name evidence="7" type="ORF">CBW65_09240</name>
</gene>
<sequence>MAFSLRRNFSWTIGGNLGYTACQWGMMVALAQLGNPEMVGQYALGLALTAPVVLFLNLQLRMVQATDAQRSYRFADYLGLRLLMALLSLLVIAGLTLILGYDPATAAVVLLVGLAKAFEAVSDVYYGLFQQRERMDLVSKSLVLRGTGTLLLFVICLFVTGSVIWASAAQALFWLISLAFYDVKNGNLLARTAPEPFGAKPGFASVRLWSLARLALPMGIASLLTNLNFNVPRYFIEQQLSVAELGIYAALAYLWLANQTIINALGQTASSRLAAYYQSNRSHYKKLLLKLAALGAGLGAFGVLCVWLFGEWFLRFSYGPEYAAHNDVLLVLMIGSGLSNLSSIFWYGATAARLFKAQVPLFALMTVVVTVVSWMLIPVQGIMGAAVAMTASYAFLTLATFGLNLYALGKGGRNDESATIASAS</sequence>
<dbReference type="InterPro" id="IPR050833">
    <property type="entry name" value="Poly_Biosynth_Transport"/>
</dbReference>
<evidence type="ECO:0000313" key="8">
    <source>
        <dbReference type="Proteomes" id="UP000195437"/>
    </source>
</evidence>
<dbReference type="Proteomes" id="UP000195437">
    <property type="component" value="Chromosome"/>
</dbReference>
<evidence type="ECO:0000256" key="5">
    <source>
        <dbReference type="ARBA" id="ARBA00023136"/>
    </source>
</evidence>
<dbReference type="AlphaFoldDB" id="A0A1Y0IMC6"/>
<feature type="transmembrane region" description="Helical" evidence="6">
    <location>
        <begin position="12"/>
        <end position="33"/>
    </location>
</feature>
<dbReference type="KEGG" id="tum:CBW65_09240"/>
<protein>
    <recommendedName>
        <fullName evidence="9">Polysaccharide biosynthesis protein</fullName>
    </recommendedName>
</protein>
<comment type="subcellular location">
    <subcellularLocation>
        <location evidence="1">Cell membrane</location>
        <topology evidence="1">Multi-pass membrane protein</topology>
    </subcellularLocation>
</comment>
<feature type="transmembrane region" description="Helical" evidence="6">
    <location>
        <begin position="245"/>
        <end position="266"/>
    </location>
</feature>
<evidence type="ECO:0000256" key="6">
    <source>
        <dbReference type="SAM" id="Phobius"/>
    </source>
</evidence>
<dbReference type="InterPro" id="IPR002797">
    <property type="entry name" value="Polysacc_synth"/>
</dbReference>
<feature type="transmembrane region" description="Helical" evidence="6">
    <location>
        <begin position="359"/>
        <end position="377"/>
    </location>
</feature>
<dbReference type="OrthoDB" id="3246647at2"/>
<reference evidence="8" key="1">
    <citation type="submission" date="2017-05" db="EMBL/GenBank/DDBJ databases">
        <authorList>
            <person name="Sung H."/>
        </authorList>
    </citation>
    <scope>NUCLEOTIDE SEQUENCE [LARGE SCALE GENOMIC DNA]</scope>
    <source>
        <strain evidence="8">AR23208</strain>
    </source>
</reference>
<evidence type="ECO:0000256" key="2">
    <source>
        <dbReference type="ARBA" id="ARBA00022475"/>
    </source>
</evidence>
<keyword evidence="3 6" id="KW-0812">Transmembrane</keyword>